<sequence length="255" mass="28202">MRRAPVFCALLLLLVQTTAHAQQAQKEIDNGTDPTKFTTSAALIYEYNDLANGLARQAPRVEVILPLGKQRHYNLRLTVPVVSNDVAGNDHFALGDVALRMSHVFGVTRQRGMVVHGEMLFNTAKRDELGTGKDVFKGTFIYARFLHGGAIFAPALVHSLDVAGDRDRADVDITTIDFYYVPKLKDPRNYITWDPALNFDWANNKDYVSVAVTFGRTVGEAFGGHAQVYIKPSVLAGSERPGDWSMEVGFKVLGF</sequence>
<evidence type="ECO:0008006" key="4">
    <source>
        <dbReference type="Google" id="ProtNLM"/>
    </source>
</evidence>
<protein>
    <recommendedName>
        <fullName evidence="4">MetA-pathway of phenol degradation</fullName>
    </recommendedName>
</protein>
<dbReference type="OrthoDB" id="7810713at2"/>
<dbReference type="EMBL" id="FUZV01000001">
    <property type="protein sequence ID" value="SKC56772.1"/>
    <property type="molecule type" value="Genomic_DNA"/>
</dbReference>
<feature type="chain" id="PRO_5012211205" description="MetA-pathway of phenol degradation" evidence="1">
    <location>
        <begin position="22"/>
        <end position="255"/>
    </location>
</feature>
<evidence type="ECO:0000256" key="1">
    <source>
        <dbReference type="SAM" id="SignalP"/>
    </source>
</evidence>
<proteinExistence type="predicted"/>
<feature type="signal peptide" evidence="1">
    <location>
        <begin position="1"/>
        <end position="21"/>
    </location>
</feature>
<dbReference type="Proteomes" id="UP000190341">
    <property type="component" value="Unassembled WGS sequence"/>
</dbReference>
<accession>A0A1T5JZ02</accession>
<dbReference type="AlphaFoldDB" id="A0A1T5JZ02"/>
<evidence type="ECO:0000313" key="2">
    <source>
        <dbReference type="EMBL" id="SKC56772.1"/>
    </source>
</evidence>
<gene>
    <name evidence="2" type="ORF">SAMN06296058_1217</name>
</gene>
<reference evidence="2 3" key="1">
    <citation type="submission" date="2017-02" db="EMBL/GenBank/DDBJ databases">
        <authorList>
            <person name="Peterson S.W."/>
        </authorList>
    </citation>
    <scope>NUCLEOTIDE SEQUENCE [LARGE SCALE GENOMIC DNA]</scope>
    <source>
        <strain evidence="2 3">P15</strain>
    </source>
</reference>
<dbReference type="RefSeq" id="WP_139381420.1">
    <property type="nucleotide sequence ID" value="NZ_BMCL01000002.1"/>
</dbReference>
<name>A0A1T5JZ02_9GAMM</name>
<evidence type="ECO:0000313" key="3">
    <source>
        <dbReference type="Proteomes" id="UP000190341"/>
    </source>
</evidence>
<keyword evidence="3" id="KW-1185">Reference proteome</keyword>
<organism evidence="2 3">
    <name type="scientific">Pseudoxanthomonas indica</name>
    <dbReference type="NCBI Taxonomy" id="428993"/>
    <lineage>
        <taxon>Bacteria</taxon>
        <taxon>Pseudomonadati</taxon>
        <taxon>Pseudomonadota</taxon>
        <taxon>Gammaproteobacteria</taxon>
        <taxon>Lysobacterales</taxon>
        <taxon>Lysobacteraceae</taxon>
        <taxon>Pseudoxanthomonas</taxon>
    </lineage>
</organism>
<keyword evidence="1" id="KW-0732">Signal</keyword>